<dbReference type="Proteomes" id="UP001358586">
    <property type="component" value="Chromosome 2"/>
</dbReference>
<name>A0ABR0QUR5_GOSAR</name>
<organism evidence="2 3">
    <name type="scientific">Gossypium arboreum</name>
    <name type="common">Tree cotton</name>
    <name type="synonym">Gossypium nanking</name>
    <dbReference type="NCBI Taxonomy" id="29729"/>
    <lineage>
        <taxon>Eukaryota</taxon>
        <taxon>Viridiplantae</taxon>
        <taxon>Streptophyta</taxon>
        <taxon>Embryophyta</taxon>
        <taxon>Tracheophyta</taxon>
        <taxon>Spermatophyta</taxon>
        <taxon>Magnoliopsida</taxon>
        <taxon>eudicotyledons</taxon>
        <taxon>Gunneridae</taxon>
        <taxon>Pentapetalae</taxon>
        <taxon>rosids</taxon>
        <taxon>malvids</taxon>
        <taxon>Malvales</taxon>
        <taxon>Malvaceae</taxon>
        <taxon>Malvoideae</taxon>
        <taxon>Gossypium</taxon>
    </lineage>
</organism>
<evidence type="ECO:0000256" key="1">
    <source>
        <dbReference type="SAM" id="MobiDB-lite"/>
    </source>
</evidence>
<evidence type="ECO:0000313" key="2">
    <source>
        <dbReference type="EMBL" id="KAK5842632.1"/>
    </source>
</evidence>
<proteinExistence type="predicted"/>
<keyword evidence="3" id="KW-1185">Reference proteome</keyword>
<feature type="region of interest" description="Disordered" evidence="1">
    <location>
        <begin position="80"/>
        <end position="107"/>
    </location>
</feature>
<evidence type="ECO:0000313" key="3">
    <source>
        <dbReference type="Proteomes" id="UP001358586"/>
    </source>
</evidence>
<sequence>MGSTLVLEKLLTVKNIFCYCLDGNSLNGGQRELGSIVLVLNDAGNAIATTSSSNASSLSNSPMHKMDIDEMVDSLRESEKVTAPKVRASNSGCNRPRVEEGTHSTKGNSNGRLIGCLRTF</sequence>
<reference evidence="2 3" key="1">
    <citation type="submission" date="2023-03" db="EMBL/GenBank/DDBJ databases">
        <title>WGS of Gossypium arboreum.</title>
        <authorList>
            <person name="Yu D."/>
        </authorList>
    </citation>
    <scope>NUCLEOTIDE SEQUENCE [LARGE SCALE GENOMIC DNA]</scope>
    <source>
        <tissue evidence="2">Leaf</tissue>
    </source>
</reference>
<gene>
    <name evidence="2" type="ORF">PVK06_005010</name>
</gene>
<accession>A0ABR0QUR5</accession>
<dbReference type="EMBL" id="JARKNE010000002">
    <property type="protein sequence ID" value="KAK5842632.1"/>
    <property type="molecule type" value="Genomic_DNA"/>
</dbReference>
<protein>
    <submittedName>
        <fullName evidence="2">Uncharacterized protein</fullName>
    </submittedName>
</protein>
<comment type="caution">
    <text evidence="2">The sequence shown here is derived from an EMBL/GenBank/DDBJ whole genome shotgun (WGS) entry which is preliminary data.</text>
</comment>